<sequence>MWSIVSAAGWPIWPLIFASVVAVAIVIERLVALKATKLFPADLVGDVIRTLPQFRDPQNIQRLEQHSPLGSILASGLSAWRDAKPIEEPMQTRLGQIQHHMDKHLDVLSLIASASPLMGLLGTVVGMIEIFAVQGATSQTPEALAAGIAVALYNTAFGLIVAIPALVAYRLLRIRINNLLNALEDLLLPFERALDNSRPSPAQRKVS</sequence>
<evidence type="ECO:0000256" key="2">
    <source>
        <dbReference type="ARBA" id="ARBA00022448"/>
    </source>
</evidence>
<proteinExistence type="inferred from homology"/>
<evidence type="ECO:0000256" key="9">
    <source>
        <dbReference type="SAM" id="Phobius"/>
    </source>
</evidence>
<evidence type="ECO:0000256" key="7">
    <source>
        <dbReference type="ARBA" id="ARBA00023136"/>
    </source>
</evidence>
<dbReference type="PANTHER" id="PTHR30625">
    <property type="entry name" value="PROTEIN TOLQ"/>
    <property type="match status" value="1"/>
</dbReference>
<reference evidence="11 12" key="1">
    <citation type="submission" date="2022-07" db="EMBL/GenBank/DDBJ databases">
        <authorList>
            <person name="Xamxidin M."/>
            <person name="Wu M."/>
        </authorList>
    </citation>
    <scope>NUCLEOTIDE SEQUENCE [LARGE SCALE GENOMIC DNA]</scope>
    <source>
        <strain evidence="11 12">NBRC 111650</strain>
    </source>
</reference>
<feature type="transmembrane region" description="Helical" evidence="9">
    <location>
        <begin position="107"/>
        <end position="132"/>
    </location>
</feature>
<evidence type="ECO:0000256" key="5">
    <source>
        <dbReference type="ARBA" id="ARBA00022927"/>
    </source>
</evidence>
<feature type="transmembrane region" description="Helical" evidence="9">
    <location>
        <begin position="144"/>
        <end position="169"/>
    </location>
</feature>
<evidence type="ECO:0000313" key="11">
    <source>
        <dbReference type="EMBL" id="MCQ8896534.1"/>
    </source>
</evidence>
<keyword evidence="4 9" id="KW-0812">Transmembrane</keyword>
<protein>
    <submittedName>
        <fullName evidence="11">MotA/TolQ/ExbB proton channel family protein</fullName>
    </submittedName>
</protein>
<evidence type="ECO:0000256" key="4">
    <source>
        <dbReference type="ARBA" id="ARBA00022692"/>
    </source>
</evidence>
<keyword evidence="5 8" id="KW-0653">Protein transport</keyword>
<dbReference type="EMBL" id="JANIGO010000002">
    <property type="protein sequence ID" value="MCQ8896534.1"/>
    <property type="molecule type" value="Genomic_DNA"/>
</dbReference>
<feature type="domain" description="MotA/TolQ/ExbB proton channel" evidence="10">
    <location>
        <begin position="66"/>
        <end position="184"/>
    </location>
</feature>
<evidence type="ECO:0000256" key="1">
    <source>
        <dbReference type="ARBA" id="ARBA00004651"/>
    </source>
</evidence>
<keyword evidence="2 8" id="KW-0813">Transport</keyword>
<gene>
    <name evidence="11" type="ORF">NQT62_08830</name>
</gene>
<dbReference type="RefSeq" id="WP_256764313.1">
    <property type="nucleotide sequence ID" value="NZ_JANIGO010000002.1"/>
</dbReference>
<evidence type="ECO:0000256" key="3">
    <source>
        <dbReference type="ARBA" id="ARBA00022475"/>
    </source>
</evidence>
<name>A0ABT1WGM4_9BURK</name>
<comment type="subcellular location">
    <subcellularLocation>
        <location evidence="1">Cell membrane</location>
        <topology evidence="1">Multi-pass membrane protein</topology>
    </subcellularLocation>
    <subcellularLocation>
        <location evidence="8">Membrane</location>
        <topology evidence="8">Multi-pass membrane protein</topology>
    </subcellularLocation>
</comment>
<comment type="similarity">
    <text evidence="8">Belongs to the exbB/tolQ family.</text>
</comment>
<keyword evidence="6 9" id="KW-1133">Transmembrane helix</keyword>
<feature type="transmembrane region" description="Helical" evidence="9">
    <location>
        <begin position="12"/>
        <end position="31"/>
    </location>
</feature>
<dbReference type="Proteomes" id="UP001204142">
    <property type="component" value="Unassembled WGS sequence"/>
</dbReference>
<comment type="caution">
    <text evidence="11">The sequence shown here is derived from an EMBL/GenBank/DDBJ whole genome shotgun (WGS) entry which is preliminary data.</text>
</comment>
<evidence type="ECO:0000313" key="12">
    <source>
        <dbReference type="Proteomes" id="UP001204142"/>
    </source>
</evidence>
<dbReference type="Pfam" id="PF01618">
    <property type="entry name" value="MotA_ExbB"/>
    <property type="match status" value="1"/>
</dbReference>
<evidence type="ECO:0000259" key="10">
    <source>
        <dbReference type="Pfam" id="PF01618"/>
    </source>
</evidence>
<evidence type="ECO:0000256" key="8">
    <source>
        <dbReference type="RuleBase" id="RU004057"/>
    </source>
</evidence>
<dbReference type="InterPro" id="IPR050790">
    <property type="entry name" value="ExbB/TolQ_transport"/>
</dbReference>
<organism evidence="11 12">
    <name type="scientific">Limnobacter humi</name>
    <dbReference type="NCBI Taxonomy" id="1778671"/>
    <lineage>
        <taxon>Bacteria</taxon>
        <taxon>Pseudomonadati</taxon>
        <taxon>Pseudomonadota</taxon>
        <taxon>Betaproteobacteria</taxon>
        <taxon>Burkholderiales</taxon>
        <taxon>Burkholderiaceae</taxon>
        <taxon>Limnobacter</taxon>
    </lineage>
</organism>
<evidence type="ECO:0000256" key="6">
    <source>
        <dbReference type="ARBA" id="ARBA00022989"/>
    </source>
</evidence>
<keyword evidence="3" id="KW-1003">Cell membrane</keyword>
<accession>A0ABT1WGM4</accession>
<dbReference type="InterPro" id="IPR002898">
    <property type="entry name" value="MotA_ExbB_proton_chnl"/>
</dbReference>
<keyword evidence="12" id="KW-1185">Reference proteome</keyword>
<dbReference type="PANTHER" id="PTHR30625:SF15">
    <property type="entry name" value="BIOPOLYMER TRANSPORT PROTEIN EXBB"/>
    <property type="match status" value="1"/>
</dbReference>
<keyword evidence="7 9" id="KW-0472">Membrane</keyword>